<reference evidence="3" key="1">
    <citation type="journal article" date="2013" name="Science">
        <title>The Amborella genome and the evolution of flowering plants.</title>
        <authorList>
            <consortium name="Amborella Genome Project"/>
        </authorList>
    </citation>
    <scope>NUCLEOTIDE SEQUENCE [LARGE SCALE GENOMIC DNA]</scope>
</reference>
<dbReference type="PANTHER" id="PTHR45495">
    <property type="entry name" value="DNAJ PROTEIN JJJ1 HOMOLOG"/>
    <property type="match status" value="1"/>
</dbReference>
<protein>
    <recommendedName>
        <fullName evidence="1">J domain-containing protein</fullName>
    </recommendedName>
</protein>
<dbReference type="EMBL" id="KI394965">
    <property type="protein sequence ID" value="ERM99979.1"/>
    <property type="molecule type" value="Genomic_DNA"/>
</dbReference>
<name>W1NZ53_AMBTC</name>
<sequence>MEDRCLDEVLGLSRSCPQEEIRSAYKRLALQLHPDKIPVSQKRWRLLAFRSSAMPNKSCQAPNNNRVTTFITSPSQPSSLLQTLTLTLLRKQSTSSKP</sequence>
<feature type="domain" description="J" evidence="1">
    <location>
        <begin position="5"/>
        <end position="59"/>
    </location>
</feature>
<accession>W1NZ53</accession>
<dbReference type="Gramene" id="ERM99979">
    <property type="protein sequence ID" value="ERM99979"/>
    <property type="gene ID" value="AMTR_s00110p00131050"/>
</dbReference>
<dbReference type="SMART" id="SM00271">
    <property type="entry name" value="DnaJ"/>
    <property type="match status" value="1"/>
</dbReference>
<evidence type="ECO:0000313" key="3">
    <source>
        <dbReference type="Proteomes" id="UP000017836"/>
    </source>
</evidence>
<evidence type="ECO:0000313" key="2">
    <source>
        <dbReference type="EMBL" id="ERM99979.1"/>
    </source>
</evidence>
<evidence type="ECO:0000259" key="1">
    <source>
        <dbReference type="PROSITE" id="PS50076"/>
    </source>
</evidence>
<gene>
    <name evidence="2" type="ORF">AMTR_s00110p00131050</name>
</gene>
<dbReference type="PRINTS" id="PR00625">
    <property type="entry name" value="JDOMAIN"/>
</dbReference>
<dbReference type="InterPro" id="IPR001623">
    <property type="entry name" value="DnaJ_domain"/>
</dbReference>
<dbReference type="AlphaFoldDB" id="W1NZ53"/>
<dbReference type="PROSITE" id="PS50076">
    <property type="entry name" value="DNAJ_2"/>
    <property type="match status" value="1"/>
</dbReference>
<dbReference type="SUPFAM" id="SSF46565">
    <property type="entry name" value="Chaperone J-domain"/>
    <property type="match status" value="1"/>
</dbReference>
<organism evidence="2 3">
    <name type="scientific">Amborella trichopoda</name>
    <dbReference type="NCBI Taxonomy" id="13333"/>
    <lineage>
        <taxon>Eukaryota</taxon>
        <taxon>Viridiplantae</taxon>
        <taxon>Streptophyta</taxon>
        <taxon>Embryophyta</taxon>
        <taxon>Tracheophyta</taxon>
        <taxon>Spermatophyta</taxon>
        <taxon>Magnoliopsida</taxon>
        <taxon>Amborellales</taxon>
        <taxon>Amborellaceae</taxon>
        <taxon>Amborella</taxon>
    </lineage>
</organism>
<keyword evidence="3" id="KW-1185">Reference proteome</keyword>
<dbReference type="Gene3D" id="1.10.287.110">
    <property type="entry name" value="DnaJ domain"/>
    <property type="match status" value="1"/>
</dbReference>
<dbReference type="STRING" id="13333.W1NZ53"/>
<dbReference type="Proteomes" id="UP000017836">
    <property type="component" value="Unassembled WGS sequence"/>
</dbReference>
<dbReference type="Pfam" id="PF00226">
    <property type="entry name" value="DnaJ"/>
    <property type="match status" value="1"/>
</dbReference>
<proteinExistence type="predicted"/>
<dbReference type="InterPro" id="IPR044648">
    <property type="entry name" value="JJJ1_plant"/>
</dbReference>
<dbReference type="PANTHER" id="PTHR45495:SF1">
    <property type="entry name" value="DNAJ PROTEIN JJJ1 HOMOLOG"/>
    <property type="match status" value="1"/>
</dbReference>
<dbReference type="CDD" id="cd06257">
    <property type="entry name" value="DnaJ"/>
    <property type="match status" value="1"/>
</dbReference>
<dbReference type="HOGENOM" id="CLU_2336474_0_0_1"/>
<dbReference type="InterPro" id="IPR036869">
    <property type="entry name" value="J_dom_sf"/>
</dbReference>